<reference evidence="1" key="1">
    <citation type="submission" date="2018-05" db="EMBL/GenBank/DDBJ databases">
        <authorList>
            <person name="Lanie J.A."/>
            <person name="Ng W.-L."/>
            <person name="Kazmierczak K.M."/>
            <person name="Andrzejewski T.M."/>
            <person name="Davidsen T.M."/>
            <person name="Wayne K.J."/>
            <person name="Tettelin H."/>
            <person name="Glass J.I."/>
            <person name="Rusch D."/>
            <person name="Podicherti R."/>
            <person name="Tsui H.-C.T."/>
            <person name="Winkler M.E."/>
        </authorList>
    </citation>
    <scope>NUCLEOTIDE SEQUENCE</scope>
</reference>
<accession>A0A382FJ05</accession>
<evidence type="ECO:0000313" key="1">
    <source>
        <dbReference type="EMBL" id="SVB62602.1"/>
    </source>
</evidence>
<dbReference type="Gene3D" id="3.10.105.10">
    <property type="entry name" value="Dipeptide-binding Protein, Domain 3"/>
    <property type="match status" value="1"/>
</dbReference>
<feature type="non-terminal residue" evidence="1">
    <location>
        <position position="1"/>
    </location>
</feature>
<proteinExistence type="predicted"/>
<evidence type="ECO:0008006" key="2">
    <source>
        <dbReference type="Google" id="ProtNLM"/>
    </source>
</evidence>
<organism evidence="1">
    <name type="scientific">marine metagenome</name>
    <dbReference type="NCBI Taxonomy" id="408172"/>
    <lineage>
        <taxon>unclassified sequences</taxon>
        <taxon>metagenomes</taxon>
        <taxon>ecological metagenomes</taxon>
    </lineage>
</organism>
<name>A0A382FJ05_9ZZZZ</name>
<dbReference type="SUPFAM" id="SSF53850">
    <property type="entry name" value="Periplasmic binding protein-like II"/>
    <property type="match status" value="1"/>
</dbReference>
<protein>
    <recommendedName>
        <fullName evidence="2">Solute-binding protein family 5 domain-containing protein</fullName>
    </recommendedName>
</protein>
<dbReference type="AlphaFoldDB" id="A0A382FJ05"/>
<gene>
    <name evidence="1" type="ORF">METZ01_LOCUS215456</name>
</gene>
<dbReference type="EMBL" id="UINC01050068">
    <property type="protein sequence ID" value="SVB62602.1"/>
    <property type="molecule type" value="Genomic_DNA"/>
</dbReference>
<sequence>ISEDWLLDEQELKNYLANPTKTTEFFSERPQGPSPAFTLSIADYGDEYLAYGKYVAKELATYGFNISTKIITQKDYPQDIWYDGNYEAFIGPMAPITTPNMYMYSVLHSRGAWNTHGYGDSDLDSLIEQQAIAMDGSSRKDLATQIQKHVMDKAVRFMPIGKVSAWVSWPKIKDFHPTLTSAEYLYLAQIRVLD</sequence>